<reference evidence="1 2" key="1">
    <citation type="submission" date="2010-02" db="EMBL/GenBank/DDBJ databases">
        <authorList>
            <person name="Weinstock G."/>
            <person name="Sodergren E."/>
            <person name="Clifton S."/>
            <person name="Fulton L."/>
            <person name="Fulton B."/>
            <person name="Courtney L."/>
            <person name="Fronick C."/>
            <person name="Harrison M."/>
            <person name="Strong C."/>
            <person name="Farmer C."/>
            <person name="Delahaunty K."/>
            <person name="Markovic C."/>
            <person name="Hall O."/>
            <person name="Minx P."/>
            <person name="Tomlinson C."/>
            <person name="Mitreva M."/>
            <person name="Nelson J."/>
            <person name="Hou S."/>
            <person name="Wollam A."/>
            <person name="Pepin K.H."/>
            <person name="Johnson M."/>
            <person name="Bhonagiri V."/>
            <person name="Zhang X."/>
            <person name="Suruliraj S."/>
            <person name="Warren W."/>
            <person name="Chinwalla A."/>
            <person name="Mardis E.R."/>
            <person name="Wilson R.K."/>
        </authorList>
    </citation>
    <scope>NUCLEOTIDE SEQUENCE [LARGE SCALE GENOMIC DNA]</scope>
    <source>
        <strain evidence="1 2">DSM 20213</strain>
    </source>
</reference>
<sequence length="43" mass="4904">MIVIDLIVFLCRWYFGRCGHYWGGVHPGDQILGIAAWCIPTKP</sequence>
<comment type="caution">
    <text evidence="1">The sequence shown here is derived from an EMBL/GenBank/DDBJ whole genome shotgun (WGS) entry which is preliminary data.</text>
</comment>
<evidence type="ECO:0000313" key="2">
    <source>
        <dbReference type="Proteomes" id="UP000003191"/>
    </source>
</evidence>
<proteinExistence type="predicted"/>
<keyword evidence="2" id="KW-1185">Reference proteome</keyword>
<protein>
    <submittedName>
        <fullName evidence="1">Uncharacterized protein</fullName>
    </submittedName>
</protein>
<name>D4BM60_BIFBR</name>
<gene>
    <name evidence="1" type="ORF">BIFBRE_03152</name>
</gene>
<dbReference type="Proteomes" id="UP000003191">
    <property type="component" value="Unassembled WGS sequence"/>
</dbReference>
<dbReference type="AlphaFoldDB" id="D4BM60"/>
<accession>D4BM60</accession>
<dbReference type="HOGENOM" id="CLU_3230280_0_0_11"/>
<dbReference type="EMBL" id="ACCG02000005">
    <property type="protein sequence ID" value="EFE89879.1"/>
    <property type="molecule type" value="Genomic_DNA"/>
</dbReference>
<organism evidence="1 2">
    <name type="scientific">Bifidobacterium breve DSM 20213 = JCM 1192</name>
    <dbReference type="NCBI Taxonomy" id="518634"/>
    <lineage>
        <taxon>Bacteria</taxon>
        <taxon>Bacillati</taxon>
        <taxon>Actinomycetota</taxon>
        <taxon>Actinomycetes</taxon>
        <taxon>Bifidobacteriales</taxon>
        <taxon>Bifidobacteriaceae</taxon>
        <taxon>Bifidobacterium</taxon>
    </lineage>
</organism>
<evidence type="ECO:0000313" key="1">
    <source>
        <dbReference type="EMBL" id="EFE89879.1"/>
    </source>
</evidence>